<feature type="compositionally biased region" description="Basic residues" evidence="1">
    <location>
        <begin position="7"/>
        <end position="18"/>
    </location>
</feature>
<feature type="region of interest" description="Disordered" evidence="1">
    <location>
        <begin position="47"/>
        <end position="86"/>
    </location>
</feature>
<sequence>MTQKSRANIKRNSWKKKKCESQEISHQNNSTWPSRVLKKPFPIITKFKMRQRSRKSRLSNKTVSYQSEAQNKHNKKTNENKKLRNV</sequence>
<accession>A0A1J1IHZ7</accession>
<protein>
    <submittedName>
        <fullName evidence="2">CLUMA_CG012537, isoform A</fullName>
    </submittedName>
</protein>
<proteinExistence type="predicted"/>
<dbReference type="AlphaFoldDB" id="A0A1J1IHZ7"/>
<feature type="compositionally biased region" description="Basic and acidic residues" evidence="1">
    <location>
        <begin position="76"/>
        <end position="86"/>
    </location>
</feature>
<feature type="compositionally biased region" description="Polar residues" evidence="1">
    <location>
        <begin position="22"/>
        <end position="33"/>
    </location>
</feature>
<name>A0A1J1IHZ7_9DIPT</name>
<gene>
    <name evidence="2" type="ORF">CLUMA_CG012537</name>
</gene>
<evidence type="ECO:0000256" key="1">
    <source>
        <dbReference type="SAM" id="MobiDB-lite"/>
    </source>
</evidence>
<dbReference type="Proteomes" id="UP000183832">
    <property type="component" value="Unassembled WGS sequence"/>
</dbReference>
<feature type="compositionally biased region" description="Polar residues" evidence="1">
    <location>
        <begin position="59"/>
        <end position="69"/>
    </location>
</feature>
<evidence type="ECO:0000313" key="3">
    <source>
        <dbReference type="Proteomes" id="UP000183832"/>
    </source>
</evidence>
<feature type="region of interest" description="Disordered" evidence="1">
    <location>
        <begin position="1"/>
        <end position="34"/>
    </location>
</feature>
<feature type="compositionally biased region" description="Basic residues" evidence="1">
    <location>
        <begin position="47"/>
        <end position="58"/>
    </location>
</feature>
<evidence type="ECO:0000313" key="2">
    <source>
        <dbReference type="EMBL" id="CRK99156.1"/>
    </source>
</evidence>
<keyword evidence="3" id="KW-1185">Reference proteome</keyword>
<reference evidence="2 3" key="1">
    <citation type="submission" date="2015-04" db="EMBL/GenBank/DDBJ databases">
        <authorList>
            <person name="Syromyatnikov M.Y."/>
            <person name="Popov V.N."/>
        </authorList>
    </citation>
    <scope>NUCLEOTIDE SEQUENCE [LARGE SCALE GENOMIC DNA]</scope>
</reference>
<organism evidence="2 3">
    <name type="scientific">Clunio marinus</name>
    <dbReference type="NCBI Taxonomy" id="568069"/>
    <lineage>
        <taxon>Eukaryota</taxon>
        <taxon>Metazoa</taxon>
        <taxon>Ecdysozoa</taxon>
        <taxon>Arthropoda</taxon>
        <taxon>Hexapoda</taxon>
        <taxon>Insecta</taxon>
        <taxon>Pterygota</taxon>
        <taxon>Neoptera</taxon>
        <taxon>Endopterygota</taxon>
        <taxon>Diptera</taxon>
        <taxon>Nematocera</taxon>
        <taxon>Chironomoidea</taxon>
        <taxon>Chironomidae</taxon>
        <taxon>Clunio</taxon>
    </lineage>
</organism>
<dbReference type="EMBL" id="CVRI01000049">
    <property type="protein sequence ID" value="CRK99156.1"/>
    <property type="molecule type" value="Genomic_DNA"/>
</dbReference>